<accession>A0A5C8PUH1</accession>
<reference evidence="2 3" key="1">
    <citation type="submission" date="2019-06" db="EMBL/GenBank/DDBJ databases">
        <title>New taxonomy in bacterial strain CC-CFT640, isolated from vineyard.</title>
        <authorList>
            <person name="Lin S.-Y."/>
            <person name="Tsai C.-F."/>
            <person name="Young C.-C."/>
        </authorList>
    </citation>
    <scope>NUCLEOTIDE SEQUENCE [LARGE SCALE GENOMIC DNA]</scope>
    <source>
        <strain evidence="2 3">CC-CFT640</strain>
    </source>
</reference>
<protein>
    <submittedName>
        <fullName evidence="2">DUF3617 family protein</fullName>
    </submittedName>
</protein>
<keyword evidence="1" id="KW-0732">Signal</keyword>
<proteinExistence type="predicted"/>
<evidence type="ECO:0000256" key="1">
    <source>
        <dbReference type="SAM" id="SignalP"/>
    </source>
</evidence>
<organism evidence="2 3">
    <name type="scientific">Vineibacter terrae</name>
    <dbReference type="NCBI Taxonomy" id="2586908"/>
    <lineage>
        <taxon>Bacteria</taxon>
        <taxon>Pseudomonadati</taxon>
        <taxon>Pseudomonadota</taxon>
        <taxon>Alphaproteobacteria</taxon>
        <taxon>Hyphomicrobiales</taxon>
        <taxon>Vineibacter</taxon>
    </lineage>
</organism>
<name>A0A5C8PUH1_9HYPH</name>
<comment type="caution">
    <text evidence="2">The sequence shown here is derived from an EMBL/GenBank/DDBJ whole genome shotgun (WGS) entry which is preliminary data.</text>
</comment>
<dbReference type="RefSeq" id="WP_147845357.1">
    <property type="nucleotide sequence ID" value="NZ_VDUZ01000002.1"/>
</dbReference>
<sequence length="164" mass="16936">MTRIVLLSSVACVMSLGLAAHAEELPTRKAGLWESTVTGSTLPAPQVIKQCIDDKTDSLAQSAAMGGGNCKQTRLEKTSAGYEIDAACQMGQMSSTAKSVISGDFSSRITAKISSSVVMAQGQPPVTSTTTVEARYVGPCAAGQKPGDIIMPDGKVVRTPGTTK</sequence>
<dbReference type="InterPro" id="IPR022061">
    <property type="entry name" value="DUF3617"/>
</dbReference>
<dbReference type="EMBL" id="VDUZ01000002">
    <property type="protein sequence ID" value="TXL82002.1"/>
    <property type="molecule type" value="Genomic_DNA"/>
</dbReference>
<dbReference type="Proteomes" id="UP000321638">
    <property type="component" value="Unassembled WGS sequence"/>
</dbReference>
<dbReference type="OrthoDB" id="8113882at2"/>
<evidence type="ECO:0000313" key="3">
    <source>
        <dbReference type="Proteomes" id="UP000321638"/>
    </source>
</evidence>
<keyword evidence="3" id="KW-1185">Reference proteome</keyword>
<evidence type="ECO:0000313" key="2">
    <source>
        <dbReference type="EMBL" id="TXL82002.1"/>
    </source>
</evidence>
<feature type="chain" id="PRO_5022719913" evidence="1">
    <location>
        <begin position="23"/>
        <end position="164"/>
    </location>
</feature>
<feature type="signal peptide" evidence="1">
    <location>
        <begin position="1"/>
        <end position="22"/>
    </location>
</feature>
<dbReference type="Pfam" id="PF12276">
    <property type="entry name" value="DUF3617"/>
    <property type="match status" value="1"/>
</dbReference>
<gene>
    <name evidence="2" type="ORF">FHP25_02740</name>
</gene>
<dbReference type="AlphaFoldDB" id="A0A5C8PUH1"/>